<evidence type="ECO:0000313" key="4">
    <source>
        <dbReference type="EMBL" id="HIR01291.1"/>
    </source>
</evidence>
<protein>
    <submittedName>
        <fullName evidence="4">(P)ppGpp synthetase</fullName>
    </submittedName>
</protein>
<dbReference type="InterPro" id="IPR043519">
    <property type="entry name" value="NT_sf"/>
</dbReference>
<sequence length="303" mass="34151">MEDFSRTSVTQGDFVDETGAQSVDACVVAPTPSSLKSAFDGANETGLKSVLLSDAVRNARRQRQHVLSEEDLDRLDEMETALRAAMQKYQAAMRQMEVRFEIIDQELSLRNNRNPIHHIESRLKKPASIYEKLIRYGKPTTIEAMERYLMDIAGVRVICSYIQDVYSLLDLLRMQDDLAIVEVKDYIARPKQNGYRSLHVIVRVPVYFLEKKEMVPVEVQIRTIAMDFWASLEHDLKYKAVHQIEGIDVAGELKDCSRIIEEAEARMQILSRALEASDGSSALTDAGQASSLPGDSGGSRPER</sequence>
<proteinExistence type="predicted"/>
<dbReference type="Proteomes" id="UP000824261">
    <property type="component" value="Unassembled WGS sequence"/>
</dbReference>
<feature type="coiled-coil region" evidence="1">
    <location>
        <begin position="253"/>
        <end position="280"/>
    </location>
</feature>
<organism evidence="4 5">
    <name type="scientific">Candidatus Aveggerthella stercoripullorum</name>
    <dbReference type="NCBI Taxonomy" id="2840688"/>
    <lineage>
        <taxon>Bacteria</taxon>
        <taxon>Bacillati</taxon>
        <taxon>Actinomycetota</taxon>
        <taxon>Coriobacteriia</taxon>
        <taxon>Eggerthellales</taxon>
        <taxon>Eggerthellaceae</taxon>
        <taxon>Eggerthellaceae incertae sedis</taxon>
        <taxon>Candidatus Aveggerthella</taxon>
    </lineage>
</organism>
<gene>
    <name evidence="4" type="ORF">IAA69_03405</name>
</gene>
<feature type="compositionally biased region" description="Polar residues" evidence="2">
    <location>
        <begin position="280"/>
        <end position="293"/>
    </location>
</feature>
<comment type="caution">
    <text evidence="4">The sequence shown here is derived from an EMBL/GenBank/DDBJ whole genome shotgun (WGS) entry which is preliminary data.</text>
</comment>
<dbReference type="PANTHER" id="PTHR47837">
    <property type="entry name" value="GTP PYROPHOSPHOKINASE YJBM"/>
    <property type="match status" value="1"/>
</dbReference>
<dbReference type="InterPro" id="IPR007685">
    <property type="entry name" value="RelA_SpoT"/>
</dbReference>
<evidence type="ECO:0000256" key="1">
    <source>
        <dbReference type="SAM" id="Coils"/>
    </source>
</evidence>
<dbReference type="AlphaFoldDB" id="A0A9D1D3F0"/>
<name>A0A9D1D3F0_9ACTN</name>
<dbReference type="GO" id="GO:0015969">
    <property type="term" value="P:guanosine tetraphosphate metabolic process"/>
    <property type="evidence" value="ECO:0007669"/>
    <property type="project" value="InterPro"/>
</dbReference>
<dbReference type="CDD" id="cd05399">
    <property type="entry name" value="NT_Rel-Spo_like"/>
    <property type="match status" value="1"/>
</dbReference>
<evidence type="ECO:0000259" key="3">
    <source>
        <dbReference type="SMART" id="SM00954"/>
    </source>
</evidence>
<evidence type="ECO:0000256" key="2">
    <source>
        <dbReference type="SAM" id="MobiDB-lite"/>
    </source>
</evidence>
<dbReference type="Gene3D" id="1.10.287.860">
    <property type="entry name" value="Nucleotidyltransferase"/>
    <property type="match status" value="1"/>
</dbReference>
<dbReference type="PANTHER" id="PTHR47837:SF2">
    <property type="entry name" value="GTP PYROPHOSPHOKINASE YWAC"/>
    <property type="match status" value="1"/>
</dbReference>
<dbReference type="SUPFAM" id="SSF81301">
    <property type="entry name" value="Nucleotidyltransferase"/>
    <property type="match status" value="1"/>
</dbReference>
<dbReference type="InterPro" id="IPR052366">
    <property type="entry name" value="GTP_Pyrophosphokinase"/>
</dbReference>
<dbReference type="Gene3D" id="3.30.460.10">
    <property type="entry name" value="Beta Polymerase, domain 2"/>
    <property type="match status" value="1"/>
</dbReference>
<feature type="domain" description="RelA/SpoT" evidence="3">
    <location>
        <begin position="121"/>
        <end position="244"/>
    </location>
</feature>
<dbReference type="EMBL" id="DVGB01000043">
    <property type="protein sequence ID" value="HIR01291.1"/>
    <property type="molecule type" value="Genomic_DNA"/>
</dbReference>
<evidence type="ECO:0000313" key="5">
    <source>
        <dbReference type="Proteomes" id="UP000824261"/>
    </source>
</evidence>
<accession>A0A9D1D3F0</accession>
<dbReference type="Pfam" id="PF04607">
    <property type="entry name" value="RelA_SpoT"/>
    <property type="match status" value="1"/>
</dbReference>
<reference evidence="4" key="2">
    <citation type="journal article" date="2021" name="PeerJ">
        <title>Extensive microbial diversity within the chicken gut microbiome revealed by metagenomics and culture.</title>
        <authorList>
            <person name="Gilroy R."/>
            <person name="Ravi A."/>
            <person name="Getino M."/>
            <person name="Pursley I."/>
            <person name="Horton D.L."/>
            <person name="Alikhan N.F."/>
            <person name="Baker D."/>
            <person name="Gharbi K."/>
            <person name="Hall N."/>
            <person name="Watson M."/>
            <person name="Adriaenssens E.M."/>
            <person name="Foster-Nyarko E."/>
            <person name="Jarju S."/>
            <person name="Secka A."/>
            <person name="Antonio M."/>
            <person name="Oren A."/>
            <person name="Chaudhuri R.R."/>
            <person name="La Ragione R."/>
            <person name="Hildebrand F."/>
            <person name="Pallen M.J."/>
        </authorList>
    </citation>
    <scope>NUCLEOTIDE SEQUENCE</scope>
    <source>
        <strain evidence="4">ChiGjej1B1-2707</strain>
    </source>
</reference>
<keyword evidence="1" id="KW-0175">Coiled coil</keyword>
<dbReference type="SMART" id="SM00954">
    <property type="entry name" value="RelA_SpoT"/>
    <property type="match status" value="1"/>
</dbReference>
<reference evidence="4" key="1">
    <citation type="submission" date="2020-10" db="EMBL/GenBank/DDBJ databases">
        <authorList>
            <person name="Gilroy R."/>
        </authorList>
    </citation>
    <scope>NUCLEOTIDE SEQUENCE</scope>
    <source>
        <strain evidence="4">ChiGjej1B1-2707</strain>
    </source>
</reference>
<feature type="region of interest" description="Disordered" evidence="2">
    <location>
        <begin position="280"/>
        <end position="303"/>
    </location>
</feature>
<feature type="coiled-coil region" evidence="1">
    <location>
        <begin position="75"/>
        <end position="106"/>
    </location>
</feature>